<dbReference type="Pfam" id="PF13452">
    <property type="entry name" value="FAS1_DH_region"/>
    <property type="match status" value="1"/>
</dbReference>
<evidence type="ECO:0000313" key="3">
    <source>
        <dbReference type="Proteomes" id="UP000031364"/>
    </source>
</evidence>
<dbReference type="InterPro" id="IPR016709">
    <property type="entry name" value="HadA-like"/>
</dbReference>
<gene>
    <name evidence="2" type="ORF">FG87_00745</name>
</gene>
<dbReference type="EMBL" id="JNFP01000001">
    <property type="protein sequence ID" value="KIA66680.1"/>
    <property type="molecule type" value="Genomic_DNA"/>
</dbReference>
<dbReference type="Gene3D" id="3.10.129.10">
    <property type="entry name" value="Hotdog Thioesterase"/>
    <property type="match status" value="1"/>
</dbReference>
<dbReference type="PIRSF" id="PIRSF018072">
    <property type="entry name" value="UCP018072"/>
    <property type="match status" value="1"/>
</dbReference>
<dbReference type="InterPro" id="IPR039569">
    <property type="entry name" value="FAS1-like_DH_region"/>
</dbReference>
<dbReference type="RefSeq" id="WP_043663238.1">
    <property type="nucleotide sequence ID" value="NZ_BDCI01000004.1"/>
</dbReference>
<dbReference type="Proteomes" id="UP000031364">
    <property type="component" value="Unassembled WGS sequence"/>
</dbReference>
<name>A0ABR4ZN73_9NOCA</name>
<organism evidence="2 3">
    <name type="scientific">Nocardia vulneris</name>
    <dbReference type="NCBI Taxonomy" id="1141657"/>
    <lineage>
        <taxon>Bacteria</taxon>
        <taxon>Bacillati</taxon>
        <taxon>Actinomycetota</taxon>
        <taxon>Actinomycetes</taxon>
        <taxon>Mycobacteriales</taxon>
        <taxon>Nocardiaceae</taxon>
        <taxon>Nocardia</taxon>
    </lineage>
</organism>
<evidence type="ECO:0000259" key="1">
    <source>
        <dbReference type="Pfam" id="PF13452"/>
    </source>
</evidence>
<feature type="domain" description="FAS1-like dehydratase" evidence="1">
    <location>
        <begin position="7"/>
        <end position="138"/>
    </location>
</feature>
<accession>A0ABR4ZN73</accession>
<dbReference type="SUPFAM" id="SSF54637">
    <property type="entry name" value="Thioesterase/thiol ester dehydrase-isomerase"/>
    <property type="match status" value="1"/>
</dbReference>
<comment type="caution">
    <text evidence="2">The sequence shown here is derived from an EMBL/GenBank/DDBJ whole genome shotgun (WGS) entry which is preliminary data.</text>
</comment>
<sequence>MPVDPNVIGTQLPPSSLTVEAGRLRFFAKAIGETNPIYTDLAAAQAAGYPNLPVPPTFLFGIELDSPDSFGWLGDLGVDLRRVLHGEQSFVYHSTAVAGDVLTATPTIGNVYSKKGGALEFIEKTSTVTRADGTLVAELKSVIVVRNPEVTAP</sequence>
<dbReference type="CDD" id="cd03441">
    <property type="entry name" value="R_hydratase_like"/>
    <property type="match status" value="1"/>
</dbReference>
<evidence type="ECO:0000313" key="2">
    <source>
        <dbReference type="EMBL" id="KIA66680.1"/>
    </source>
</evidence>
<reference evidence="2 3" key="1">
    <citation type="journal article" date="2014" name="Int. J. Syst. Evol. Microbiol.">
        <title>Nocardia vulneris sp. nov., isolated from wounds of human patients in North America.</title>
        <authorList>
            <person name="Lasker B.A."/>
            <person name="Bell M."/>
            <person name="Klenk H.P."/>
            <person name="Sproer C."/>
            <person name="Schumann C."/>
            <person name="Schumann P."/>
            <person name="Brown J.M."/>
        </authorList>
    </citation>
    <scope>NUCLEOTIDE SEQUENCE [LARGE SCALE GENOMIC DNA]</scope>
    <source>
        <strain evidence="2 3">W9851</strain>
    </source>
</reference>
<proteinExistence type="predicted"/>
<protein>
    <submittedName>
        <fullName evidence="2">Acyl dehydratase</fullName>
    </submittedName>
</protein>
<dbReference type="InterPro" id="IPR029069">
    <property type="entry name" value="HotDog_dom_sf"/>
</dbReference>
<keyword evidence="3" id="KW-1185">Reference proteome</keyword>